<proteinExistence type="predicted"/>
<dbReference type="EMBL" id="JAPDRQ010000241">
    <property type="protein sequence ID" value="KAJ9651667.1"/>
    <property type="molecule type" value="Genomic_DNA"/>
</dbReference>
<reference evidence="1" key="1">
    <citation type="submission" date="2022-10" db="EMBL/GenBank/DDBJ databases">
        <title>Culturing micro-colonial fungi from biological soil crusts in the Mojave desert and describing Neophaeococcomyces mojavensis, and introducing the new genera and species Taxawa tesnikishii.</title>
        <authorList>
            <person name="Kurbessoian T."/>
            <person name="Stajich J.E."/>
        </authorList>
    </citation>
    <scope>NUCLEOTIDE SEQUENCE</scope>
    <source>
        <strain evidence="1">JES_112</strain>
    </source>
</reference>
<gene>
    <name evidence="1" type="ORF">H2198_009049</name>
</gene>
<evidence type="ECO:0000313" key="2">
    <source>
        <dbReference type="Proteomes" id="UP001172386"/>
    </source>
</evidence>
<dbReference type="Proteomes" id="UP001172386">
    <property type="component" value="Unassembled WGS sequence"/>
</dbReference>
<sequence length="91" mass="10085">MALYAVASTTDFEYTFFWEDIERFLKAVLKMVLGRLGEYLESSVRKSSVGLRSGEYGGRWASLDPADDDALSIISNDPDSGYSYNASGVVR</sequence>
<name>A0ACC2ZVQ7_9EURO</name>
<keyword evidence="2" id="KW-1185">Reference proteome</keyword>
<comment type="caution">
    <text evidence="1">The sequence shown here is derived from an EMBL/GenBank/DDBJ whole genome shotgun (WGS) entry which is preliminary data.</text>
</comment>
<accession>A0ACC2ZVQ7</accession>
<organism evidence="1 2">
    <name type="scientific">Neophaeococcomyces mojaviensis</name>
    <dbReference type="NCBI Taxonomy" id="3383035"/>
    <lineage>
        <taxon>Eukaryota</taxon>
        <taxon>Fungi</taxon>
        <taxon>Dikarya</taxon>
        <taxon>Ascomycota</taxon>
        <taxon>Pezizomycotina</taxon>
        <taxon>Eurotiomycetes</taxon>
        <taxon>Chaetothyriomycetidae</taxon>
        <taxon>Chaetothyriales</taxon>
        <taxon>Chaetothyriales incertae sedis</taxon>
        <taxon>Neophaeococcomyces</taxon>
    </lineage>
</organism>
<evidence type="ECO:0000313" key="1">
    <source>
        <dbReference type="EMBL" id="KAJ9651667.1"/>
    </source>
</evidence>
<protein>
    <submittedName>
        <fullName evidence="1">Uncharacterized protein</fullName>
    </submittedName>
</protein>